<dbReference type="InterPro" id="IPR036388">
    <property type="entry name" value="WH-like_DNA-bd_sf"/>
</dbReference>
<dbReference type="Gene3D" id="3.40.190.290">
    <property type="match status" value="1"/>
</dbReference>
<dbReference type="PANTHER" id="PTHR30126:SF40">
    <property type="entry name" value="HTH-TYPE TRANSCRIPTIONAL REGULATOR GLTR"/>
    <property type="match status" value="1"/>
</dbReference>
<name>A0A1I5HXI4_9FIRM</name>
<sequence length="294" mass="33690">MTLRHMKIFVIVCQENSITQASKKLFISQPAISGAIKEMEDYYGVKLFDRISKKIYLTEVGKTVLDYALHITSMFEELETKVRNSDTIGSLRIGSSITIGNQLMPKYIKHFSEKFPDIQTYVTINSSDIIEDLILSNELDIGLIEGLVHSDNIISKCFLKDELIVICDINNPLLEKEEITIKDLKTQRFIMREKNSGTRELVESLLLLHGLTIVPIWESTSTAAIINGVSDGIGISVLPHILAENHMKENRIKRLHIKDLNLQRELYIIYHKKKFLTKTSMEFINMCMEDTQIQ</sequence>
<evidence type="ECO:0000259" key="5">
    <source>
        <dbReference type="PROSITE" id="PS50931"/>
    </source>
</evidence>
<dbReference type="Pfam" id="PF00126">
    <property type="entry name" value="HTH_1"/>
    <property type="match status" value="1"/>
</dbReference>
<dbReference type="AlphaFoldDB" id="A0A1I5HXI4"/>
<dbReference type="PROSITE" id="PS50931">
    <property type="entry name" value="HTH_LYSR"/>
    <property type="match status" value="1"/>
</dbReference>
<dbReference type="RefSeq" id="WP_091687890.1">
    <property type="nucleotide sequence ID" value="NZ_BAABFM010000061.1"/>
</dbReference>
<feature type="domain" description="HTH lysR-type" evidence="5">
    <location>
        <begin position="1"/>
        <end position="58"/>
    </location>
</feature>
<dbReference type="Pfam" id="PF03466">
    <property type="entry name" value="LysR_substrate"/>
    <property type="match status" value="1"/>
</dbReference>
<dbReference type="InterPro" id="IPR000847">
    <property type="entry name" value="LysR_HTH_N"/>
</dbReference>
<dbReference type="FunFam" id="1.10.10.10:FF:000001">
    <property type="entry name" value="LysR family transcriptional regulator"/>
    <property type="match status" value="1"/>
</dbReference>
<keyword evidence="3 6" id="KW-0238">DNA-binding</keyword>
<dbReference type="EMBL" id="FOWD01000036">
    <property type="protein sequence ID" value="SFO52616.1"/>
    <property type="molecule type" value="Genomic_DNA"/>
</dbReference>
<reference evidence="6 7" key="1">
    <citation type="submission" date="2016-10" db="EMBL/GenBank/DDBJ databases">
        <authorList>
            <person name="de Groot N.N."/>
        </authorList>
    </citation>
    <scope>NUCLEOTIDE SEQUENCE [LARGE SCALE GENOMIC DNA]</scope>
    <source>
        <strain evidence="6 7">DSM 1283</strain>
    </source>
</reference>
<evidence type="ECO:0000256" key="2">
    <source>
        <dbReference type="ARBA" id="ARBA00023015"/>
    </source>
</evidence>
<comment type="similarity">
    <text evidence="1">Belongs to the LysR transcriptional regulatory family.</text>
</comment>
<dbReference type="InterPro" id="IPR036390">
    <property type="entry name" value="WH_DNA-bd_sf"/>
</dbReference>
<organism evidence="6 7">
    <name type="scientific">Anaerocolumna aminovalerica</name>
    <dbReference type="NCBI Taxonomy" id="1527"/>
    <lineage>
        <taxon>Bacteria</taxon>
        <taxon>Bacillati</taxon>
        <taxon>Bacillota</taxon>
        <taxon>Clostridia</taxon>
        <taxon>Lachnospirales</taxon>
        <taxon>Lachnospiraceae</taxon>
        <taxon>Anaerocolumna</taxon>
    </lineage>
</organism>
<evidence type="ECO:0000256" key="3">
    <source>
        <dbReference type="ARBA" id="ARBA00023125"/>
    </source>
</evidence>
<gene>
    <name evidence="6" type="ORF">SAMN04489757_1367</name>
</gene>
<dbReference type="PRINTS" id="PR00039">
    <property type="entry name" value="HTHLYSR"/>
</dbReference>
<evidence type="ECO:0000256" key="1">
    <source>
        <dbReference type="ARBA" id="ARBA00009437"/>
    </source>
</evidence>
<accession>A0A1I5HXI4</accession>
<evidence type="ECO:0000313" key="6">
    <source>
        <dbReference type="EMBL" id="SFO52616.1"/>
    </source>
</evidence>
<keyword evidence="4" id="KW-0804">Transcription</keyword>
<dbReference type="SUPFAM" id="SSF46785">
    <property type="entry name" value="Winged helix' DNA-binding domain"/>
    <property type="match status" value="1"/>
</dbReference>
<dbReference type="PANTHER" id="PTHR30126">
    <property type="entry name" value="HTH-TYPE TRANSCRIPTIONAL REGULATOR"/>
    <property type="match status" value="1"/>
</dbReference>
<dbReference type="GO" id="GO:0000976">
    <property type="term" value="F:transcription cis-regulatory region binding"/>
    <property type="evidence" value="ECO:0007669"/>
    <property type="project" value="TreeGrafter"/>
</dbReference>
<dbReference type="STRING" id="1527.SAMN04489757_1367"/>
<protein>
    <submittedName>
        <fullName evidence="6">DNA-binding transcriptional regulator, LysR family</fullName>
    </submittedName>
</protein>
<dbReference type="CDD" id="cd08420">
    <property type="entry name" value="PBP2_CysL_like"/>
    <property type="match status" value="1"/>
</dbReference>
<dbReference type="Proteomes" id="UP000198806">
    <property type="component" value="Unassembled WGS sequence"/>
</dbReference>
<dbReference type="Gene3D" id="1.10.10.10">
    <property type="entry name" value="Winged helix-like DNA-binding domain superfamily/Winged helix DNA-binding domain"/>
    <property type="match status" value="1"/>
</dbReference>
<dbReference type="SUPFAM" id="SSF53850">
    <property type="entry name" value="Periplasmic binding protein-like II"/>
    <property type="match status" value="1"/>
</dbReference>
<keyword evidence="2" id="KW-0805">Transcription regulation</keyword>
<dbReference type="GO" id="GO:0003700">
    <property type="term" value="F:DNA-binding transcription factor activity"/>
    <property type="evidence" value="ECO:0007669"/>
    <property type="project" value="InterPro"/>
</dbReference>
<proteinExistence type="inferred from homology"/>
<dbReference type="InterPro" id="IPR005119">
    <property type="entry name" value="LysR_subst-bd"/>
</dbReference>
<evidence type="ECO:0000256" key="4">
    <source>
        <dbReference type="ARBA" id="ARBA00023163"/>
    </source>
</evidence>
<evidence type="ECO:0000313" key="7">
    <source>
        <dbReference type="Proteomes" id="UP000198806"/>
    </source>
</evidence>
<dbReference type="OrthoDB" id="9785745at2"/>
<keyword evidence="7" id="KW-1185">Reference proteome</keyword>